<sequence length="258" mass="28677">MGAEASKPQPGVEFQVIGAGLSRTGTSSFNTALSILLNGPAYHGGTQVVLGAPHNISSWLEMFAHWPSSAPKDKAIVTRIIKQQLDGYVGATDVPIHGIVEELLHVYPNAKVICTVRDPEPWARSMQVIAGVCQMSFLRFALLPLGDGKWRFPDLISALIKMWEYQYGHGTAIEHYESHIKYLKRVVPQDQLFFFDVKDGWEPLCKILGRDVPDVPFPRVNDSKATEELAQKMVVKGLKRWAVIFAGLAAGVALWYRH</sequence>
<protein>
    <recommendedName>
        <fullName evidence="3">NAD dependent epimerase/dehydratase</fullName>
    </recommendedName>
</protein>
<keyword evidence="2" id="KW-1185">Reference proteome</keyword>
<dbReference type="SUPFAM" id="SSF52540">
    <property type="entry name" value="P-loop containing nucleoside triphosphate hydrolases"/>
    <property type="match status" value="1"/>
</dbReference>
<proteinExistence type="predicted"/>
<dbReference type="PANTHER" id="PTHR36978:SF3">
    <property type="entry name" value="P-LOOP CONTAINING NUCLEOSIDE TRIPHOSPHATE HYDROLASE PROTEIN"/>
    <property type="match status" value="1"/>
</dbReference>
<reference evidence="1" key="1">
    <citation type="submission" date="2022-10" db="EMBL/GenBank/DDBJ databases">
        <title>Tapping the CABI collections for fungal endophytes: first genome assemblies for Collariella, Neodidymelliopsis, Ascochyta clinopodiicola, Didymella pomorum, Didymosphaeria variabile, Neocosmospora piperis and Neocucurbitaria cava.</title>
        <authorList>
            <person name="Hill R."/>
        </authorList>
    </citation>
    <scope>NUCLEOTIDE SEQUENCE</scope>
    <source>
        <strain evidence="1">IMI 360193</strain>
    </source>
</reference>
<dbReference type="InterPro" id="IPR040632">
    <property type="entry name" value="Sulfotransfer_4"/>
</dbReference>
<name>A0A9W8X0L0_9PLEO</name>
<evidence type="ECO:0008006" key="3">
    <source>
        <dbReference type="Google" id="ProtNLM"/>
    </source>
</evidence>
<dbReference type="PANTHER" id="PTHR36978">
    <property type="entry name" value="P-LOOP CONTAINING NUCLEOTIDE TRIPHOSPHATE HYDROLASE"/>
    <property type="match status" value="1"/>
</dbReference>
<dbReference type="InterPro" id="IPR027417">
    <property type="entry name" value="P-loop_NTPase"/>
</dbReference>
<comment type="caution">
    <text evidence="1">The sequence shown here is derived from an EMBL/GenBank/DDBJ whole genome shotgun (WGS) entry which is preliminary data.</text>
</comment>
<evidence type="ECO:0000313" key="1">
    <source>
        <dbReference type="EMBL" id="KAJ4337808.1"/>
    </source>
</evidence>
<dbReference type="EMBL" id="JAPEUV010000035">
    <property type="protein sequence ID" value="KAJ4337808.1"/>
    <property type="molecule type" value="Genomic_DNA"/>
</dbReference>
<dbReference type="Gene3D" id="3.40.50.300">
    <property type="entry name" value="P-loop containing nucleotide triphosphate hydrolases"/>
    <property type="match status" value="1"/>
</dbReference>
<dbReference type="OrthoDB" id="408152at2759"/>
<organism evidence="1 2">
    <name type="scientific">Didymella glomerata</name>
    <dbReference type="NCBI Taxonomy" id="749621"/>
    <lineage>
        <taxon>Eukaryota</taxon>
        <taxon>Fungi</taxon>
        <taxon>Dikarya</taxon>
        <taxon>Ascomycota</taxon>
        <taxon>Pezizomycotina</taxon>
        <taxon>Dothideomycetes</taxon>
        <taxon>Pleosporomycetidae</taxon>
        <taxon>Pleosporales</taxon>
        <taxon>Pleosporineae</taxon>
        <taxon>Didymellaceae</taxon>
        <taxon>Didymella</taxon>
    </lineage>
</organism>
<dbReference type="Pfam" id="PF17784">
    <property type="entry name" value="Sulfotransfer_4"/>
    <property type="match status" value="1"/>
</dbReference>
<evidence type="ECO:0000313" key="2">
    <source>
        <dbReference type="Proteomes" id="UP001140562"/>
    </source>
</evidence>
<gene>
    <name evidence="1" type="ORF">N0V87_004361</name>
</gene>
<dbReference type="Proteomes" id="UP001140562">
    <property type="component" value="Unassembled WGS sequence"/>
</dbReference>
<dbReference type="AlphaFoldDB" id="A0A9W8X0L0"/>
<accession>A0A9W8X0L0</accession>